<feature type="domain" description="Prepilin peptidase A24 N-terminal" evidence="9">
    <location>
        <begin position="5"/>
        <end position="68"/>
    </location>
</feature>
<evidence type="ECO:0000256" key="5">
    <source>
        <dbReference type="ARBA" id="ARBA00022989"/>
    </source>
</evidence>
<evidence type="ECO:0000256" key="7">
    <source>
        <dbReference type="SAM" id="Phobius"/>
    </source>
</evidence>
<keyword evidence="4 7" id="KW-0812">Transmembrane</keyword>
<dbReference type="Proteomes" id="UP000052012">
    <property type="component" value="Unassembled WGS sequence"/>
</dbReference>
<dbReference type="STRING" id="1423781.FD06_GL001286"/>
<name>A0A0R2AM47_9LACO</name>
<comment type="subcellular location">
    <subcellularLocation>
        <location evidence="1">Cell membrane</location>
        <topology evidence="1">Multi-pass membrane protein</topology>
    </subcellularLocation>
</comment>
<gene>
    <name evidence="10" type="ORF">FD06_GL001286</name>
</gene>
<evidence type="ECO:0000256" key="4">
    <source>
        <dbReference type="ARBA" id="ARBA00022692"/>
    </source>
</evidence>
<evidence type="ECO:0000256" key="3">
    <source>
        <dbReference type="ARBA" id="ARBA00022475"/>
    </source>
</evidence>
<feature type="transmembrane region" description="Helical" evidence="7">
    <location>
        <begin position="152"/>
        <end position="179"/>
    </location>
</feature>
<keyword evidence="5 7" id="KW-1133">Transmembrane helix</keyword>
<dbReference type="GO" id="GO:0005886">
    <property type="term" value="C:plasma membrane"/>
    <property type="evidence" value="ECO:0007669"/>
    <property type="project" value="UniProtKB-SubCell"/>
</dbReference>
<keyword evidence="3" id="KW-1003">Cell membrane</keyword>
<evidence type="ECO:0000256" key="1">
    <source>
        <dbReference type="ARBA" id="ARBA00004651"/>
    </source>
</evidence>
<dbReference type="PANTHER" id="PTHR30487">
    <property type="entry name" value="TYPE 4 PREPILIN-LIKE PROTEINS LEADER PEPTIDE-PROCESSING ENZYME"/>
    <property type="match status" value="1"/>
</dbReference>
<protein>
    <submittedName>
        <fullName evidence="10">Uncharacterized protein</fullName>
    </submittedName>
</protein>
<dbReference type="PATRIC" id="fig|1423781.4.peg.1332"/>
<sequence length="203" mass="23217">MLFERSSNHESIVLPPSHCNQCQRTLTIIEKIPILGYLFSKGKCAECNFKIPMVYLLSEVYLGLISAGLQIENYEDYLVLIIAALMLYMSLSDLKSLCVPSITLYITFLVSLIITSKSFATIIIILLCYIGTYLVNNWHKFNFIGNGDIDVLFIFFIIYEIQNVIKIIFIASFLALIYIKFSEKDKIAFIPFLTTGFLVNYLI</sequence>
<comment type="caution">
    <text evidence="10">The sequence shown here is derived from an EMBL/GenBank/DDBJ whole genome shotgun (WGS) entry which is preliminary data.</text>
</comment>
<feature type="transmembrane region" description="Helical" evidence="7">
    <location>
        <begin position="106"/>
        <end position="132"/>
    </location>
</feature>
<dbReference type="GO" id="GO:0004190">
    <property type="term" value="F:aspartic-type endopeptidase activity"/>
    <property type="evidence" value="ECO:0007669"/>
    <property type="project" value="InterPro"/>
</dbReference>
<dbReference type="InterPro" id="IPR050882">
    <property type="entry name" value="Prepilin_peptidase/N-MTase"/>
</dbReference>
<evidence type="ECO:0000313" key="11">
    <source>
        <dbReference type="Proteomes" id="UP000052012"/>
    </source>
</evidence>
<evidence type="ECO:0000313" key="10">
    <source>
        <dbReference type="EMBL" id="KRM68264.1"/>
    </source>
</evidence>
<evidence type="ECO:0000259" key="8">
    <source>
        <dbReference type="Pfam" id="PF01478"/>
    </source>
</evidence>
<dbReference type="GO" id="GO:0006465">
    <property type="term" value="P:signal peptide processing"/>
    <property type="evidence" value="ECO:0007669"/>
    <property type="project" value="TreeGrafter"/>
</dbReference>
<keyword evidence="6 7" id="KW-0472">Membrane</keyword>
<reference evidence="10 11" key="1">
    <citation type="journal article" date="2015" name="Genome Announc.">
        <title>Expanding the biotechnology potential of lactobacilli through comparative genomics of 213 strains and associated genera.</title>
        <authorList>
            <person name="Sun Z."/>
            <person name="Harris H.M."/>
            <person name="McCann A."/>
            <person name="Guo C."/>
            <person name="Argimon S."/>
            <person name="Zhang W."/>
            <person name="Yang X."/>
            <person name="Jeffery I.B."/>
            <person name="Cooney J.C."/>
            <person name="Kagawa T.F."/>
            <person name="Liu W."/>
            <person name="Song Y."/>
            <person name="Salvetti E."/>
            <person name="Wrobel A."/>
            <person name="Rasinkangas P."/>
            <person name="Parkhill J."/>
            <person name="Rea M.C."/>
            <person name="O'Sullivan O."/>
            <person name="Ritari J."/>
            <person name="Douillard F.P."/>
            <person name="Paul Ross R."/>
            <person name="Yang R."/>
            <person name="Briner A.E."/>
            <person name="Felis G.E."/>
            <person name="de Vos W.M."/>
            <person name="Barrangou R."/>
            <person name="Klaenhammer T.R."/>
            <person name="Caufield P.W."/>
            <person name="Cui Y."/>
            <person name="Zhang H."/>
            <person name="O'Toole P.W."/>
        </authorList>
    </citation>
    <scope>NUCLEOTIDE SEQUENCE [LARGE SCALE GENOMIC DNA]</scope>
    <source>
        <strain evidence="10 11">DSM 23829</strain>
    </source>
</reference>
<evidence type="ECO:0000256" key="2">
    <source>
        <dbReference type="ARBA" id="ARBA00005801"/>
    </source>
</evidence>
<dbReference type="InterPro" id="IPR000045">
    <property type="entry name" value="Prepilin_IV_endopep_pep"/>
</dbReference>
<dbReference type="PANTHER" id="PTHR30487:SF0">
    <property type="entry name" value="PREPILIN LEADER PEPTIDASE_N-METHYLTRANSFERASE-RELATED"/>
    <property type="match status" value="1"/>
</dbReference>
<dbReference type="Pfam" id="PF06750">
    <property type="entry name" value="A24_N_bact"/>
    <property type="match status" value="1"/>
</dbReference>
<feature type="domain" description="Prepilin type IV endopeptidase peptidase" evidence="8">
    <location>
        <begin position="80"/>
        <end position="179"/>
    </location>
</feature>
<dbReference type="AlphaFoldDB" id="A0A0R2AM47"/>
<dbReference type="InterPro" id="IPR010627">
    <property type="entry name" value="Prepilin_pept_A24_N"/>
</dbReference>
<evidence type="ECO:0000256" key="6">
    <source>
        <dbReference type="ARBA" id="ARBA00023136"/>
    </source>
</evidence>
<proteinExistence type="inferred from homology"/>
<evidence type="ECO:0000259" key="9">
    <source>
        <dbReference type="Pfam" id="PF06750"/>
    </source>
</evidence>
<accession>A0A0R2AM47</accession>
<comment type="similarity">
    <text evidence="2">Belongs to the peptidase A24 family.</text>
</comment>
<organism evidence="10 11">
    <name type="scientific">Apilactobacillus ozensis DSM 23829 = JCM 17196</name>
    <dbReference type="NCBI Taxonomy" id="1423781"/>
    <lineage>
        <taxon>Bacteria</taxon>
        <taxon>Bacillati</taxon>
        <taxon>Bacillota</taxon>
        <taxon>Bacilli</taxon>
        <taxon>Lactobacillales</taxon>
        <taxon>Lactobacillaceae</taxon>
        <taxon>Apilactobacillus</taxon>
    </lineage>
</organism>
<dbReference type="Pfam" id="PF01478">
    <property type="entry name" value="Peptidase_A24"/>
    <property type="match status" value="1"/>
</dbReference>
<keyword evidence="11" id="KW-1185">Reference proteome</keyword>
<dbReference type="EMBL" id="AYYQ01000029">
    <property type="protein sequence ID" value="KRM68264.1"/>
    <property type="molecule type" value="Genomic_DNA"/>
</dbReference>